<dbReference type="EMBL" id="CAJJDM010000229">
    <property type="protein sequence ID" value="CAD8118037.1"/>
    <property type="molecule type" value="Genomic_DNA"/>
</dbReference>
<organism evidence="1 2">
    <name type="scientific">Paramecium primaurelia</name>
    <dbReference type="NCBI Taxonomy" id="5886"/>
    <lineage>
        <taxon>Eukaryota</taxon>
        <taxon>Sar</taxon>
        <taxon>Alveolata</taxon>
        <taxon>Ciliophora</taxon>
        <taxon>Intramacronucleata</taxon>
        <taxon>Oligohymenophorea</taxon>
        <taxon>Peniculida</taxon>
        <taxon>Parameciidae</taxon>
        <taxon>Paramecium</taxon>
    </lineage>
</organism>
<protein>
    <submittedName>
        <fullName evidence="1">Uncharacterized protein</fullName>
    </submittedName>
</protein>
<sequence length="48" mass="5716">MKGSFSKKEALLTSLIKQKMQIYKSLGLNQKYFERKKFKIALDIYQTQ</sequence>
<evidence type="ECO:0000313" key="2">
    <source>
        <dbReference type="Proteomes" id="UP000688137"/>
    </source>
</evidence>
<reference evidence="1" key="1">
    <citation type="submission" date="2021-01" db="EMBL/GenBank/DDBJ databases">
        <authorList>
            <consortium name="Genoscope - CEA"/>
            <person name="William W."/>
        </authorList>
    </citation>
    <scope>NUCLEOTIDE SEQUENCE</scope>
</reference>
<dbReference type="AlphaFoldDB" id="A0A8S1QTT7"/>
<name>A0A8S1QTT7_PARPR</name>
<evidence type="ECO:0000313" key="1">
    <source>
        <dbReference type="EMBL" id="CAD8118037.1"/>
    </source>
</evidence>
<comment type="caution">
    <text evidence="1">The sequence shown here is derived from an EMBL/GenBank/DDBJ whole genome shotgun (WGS) entry which is preliminary data.</text>
</comment>
<proteinExistence type="predicted"/>
<accession>A0A8S1QTT7</accession>
<gene>
    <name evidence="1" type="ORF">PPRIM_AZ9-3.1.T2200015</name>
</gene>
<keyword evidence="2" id="KW-1185">Reference proteome</keyword>
<dbReference type="Proteomes" id="UP000688137">
    <property type="component" value="Unassembled WGS sequence"/>
</dbReference>